<dbReference type="CDD" id="cd00160">
    <property type="entry name" value="RhoGEF"/>
    <property type="match status" value="1"/>
</dbReference>
<dbReference type="Gene3D" id="2.30.29.30">
    <property type="entry name" value="Pleckstrin-homology domain (PH domain)/Phosphotyrosine-binding domain (PTB)"/>
    <property type="match status" value="1"/>
</dbReference>
<dbReference type="Proteomes" id="UP001162480">
    <property type="component" value="Chromosome 3"/>
</dbReference>
<dbReference type="PANTHER" id="PTHR13217">
    <property type="entry name" value="PLECKSTRIN HOMOLOGY DOMAIN-CONTAINING FAMILY G MEMBER 7"/>
    <property type="match status" value="1"/>
</dbReference>
<dbReference type="SUPFAM" id="SSF50729">
    <property type="entry name" value="PH domain-like"/>
    <property type="match status" value="1"/>
</dbReference>
<evidence type="ECO:0000313" key="4">
    <source>
        <dbReference type="Proteomes" id="UP001162480"/>
    </source>
</evidence>
<dbReference type="InterPro" id="IPR040181">
    <property type="entry name" value="PKHG5/7"/>
</dbReference>
<dbReference type="PROSITE" id="PS50010">
    <property type="entry name" value="DH_2"/>
    <property type="match status" value="1"/>
</dbReference>
<dbReference type="InterPro" id="IPR035899">
    <property type="entry name" value="DBL_dom_sf"/>
</dbReference>
<dbReference type="GO" id="GO:0005085">
    <property type="term" value="F:guanyl-nucleotide exchange factor activity"/>
    <property type="evidence" value="ECO:0007669"/>
    <property type="project" value="InterPro"/>
</dbReference>
<organism evidence="3 4">
    <name type="scientific">Octopus vulgaris</name>
    <name type="common">Common octopus</name>
    <dbReference type="NCBI Taxonomy" id="6645"/>
    <lineage>
        <taxon>Eukaryota</taxon>
        <taxon>Metazoa</taxon>
        <taxon>Spiralia</taxon>
        <taxon>Lophotrochozoa</taxon>
        <taxon>Mollusca</taxon>
        <taxon>Cephalopoda</taxon>
        <taxon>Coleoidea</taxon>
        <taxon>Octopodiformes</taxon>
        <taxon>Octopoda</taxon>
        <taxon>Incirrata</taxon>
        <taxon>Octopodidae</taxon>
        <taxon>Octopus</taxon>
    </lineage>
</organism>
<dbReference type="AlphaFoldDB" id="A0AA36F0U5"/>
<name>A0AA36F0U5_OCTVU</name>
<evidence type="ECO:0000313" key="3">
    <source>
        <dbReference type="EMBL" id="CAI9720307.1"/>
    </source>
</evidence>
<dbReference type="InterPro" id="IPR000219">
    <property type="entry name" value="DH_dom"/>
</dbReference>
<proteinExistence type="predicted"/>
<dbReference type="GO" id="GO:0030424">
    <property type="term" value="C:axon"/>
    <property type="evidence" value="ECO:0007669"/>
    <property type="project" value="TreeGrafter"/>
</dbReference>
<feature type="region of interest" description="Disordered" evidence="1">
    <location>
        <begin position="603"/>
        <end position="649"/>
    </location>
</feature>
<feature type="region of interest" description="Disordered" evidence="1">
    <location>
        <begin position="460"/>
        <end position="577"/>
    </location>
</feature>
<sequence>MDLNTLFLKFEQWDSDVEDKDKLEQMYDILKHYVQRLPSVNSEDVVGLPPSLIENSWRDIVRNASDLPKETQSQQEVIWELLSTEITYIESLQVITTRFRSCLQAVQKELPGVMKEIDIEMLFSNIVEVFAANSKFWKEYLCESLKVSRQTHEPINPSLLKDGFTKFPELMKPYQRFCADQMLCQNYIKTQYSSNEYFKNFVAWAESNTNLCKRLRLIDIIITPMQRLTRYSLLLRRIKEKSVEEKQKEDLEIMIQTVEKFVSDVNLIVGEKRESDKLNEIASRIDSYEGCEAPNEECVKLLNNYNQKFKLTSQMPNCLAKQSRYLLHHCSMKFKDSTVRQDVECYLFTDLLLICKLKKFNDRLKVLKPPIRVDQISLEELKDKGSILVIQTNDYIVPIMAFILHADSASIKNFIAHIYKAKDLYNEANQHSVQNQPYQITGNIKSTLQLQYRSSFQEGKYDKFTDPSPSPKFHEKSRPNSFSFTKHKLQNSTHEQTMASPRIVCESPSPETQTSPSLQLPTSEMKTSHSMPSCASSEWLSQTAGEETKSKSERKRKTEKRYNTADSIQELKRKEHADNSIHKRFSWNSGSTHKENRQNLYKHVSSDSIRSSSGVSSTCSSHLSPDHENNENDEETTPVNVPAEPLLTEPNENFLTLNTENKTLSKSMPDIAVLLHDVSPSEMKDGISSVDITGLDVKYEGLNHMQVLNIKKYLLLNSSNESEV</sequence>
<dbReference type="PANTHER" id="PTHR13217:SF11">
    <property type="entry name" value="PLECKSTRIN HOMOLOGY DOMAIN-CONTAINING FAMILY G MEMBER 5"/>
    <property type="match status" value="1"/>
</dbReference>
<dbReference type="SMART" id="SM00325">
    <property type="entry name" value="RhoGEF"/>
    <property type="match status" value="1"/>
</dbReference>
<feature type="compositionally biased region" description="Polar residues" evidence="1">
    <location>
        <begin position="479"/>
        <end position="499"/>
    </location>
</feature>
<dbReference type="SUPFAM" id="SSF48065">
    <property type="entry name" value="DBL homology domain (DH-domain)"/>
    <property type="match status" value="1"/>
</dbReference>
<dbReference type="GO" id="GO:0030139">
    <property type="term" value="C:endocytic vesicle"/>
    <property type="evidence" value="ECO:0007669"/>
    <property type="project" value="TreeGrafter"/>
</dbReference>
<keyword evidence="4" id="KW-1185">Reference proteome</keyword>
<evidence type="ECO:0000256" key="1">
    <source>
        <dbReference type="SAM" id="MobiDB-lite"/>
    </source>
</evidence>
<gene>
    <name evidence="3" type="ORF">OCTVUL_1B010419</name>
</gene>
<dbReference type="Gene3D" id="1.20.900.10">
    <property type="entry name" value="Dbl homology (DH) domain"/>
    <property type="match status" value="1"/>
</dbReference>
<feature type="compositionally biased region" description="Polar residues" evidence="1">
    <location>
        <begin position="518"/>
        <end position="545"/>
    </location>
</feature>
<protein>
    <submittedName>
        <fullName evidence="3">Pleckstrin homology domain-containing family G member 5 isoform X11</fullName>
    </submittedName>
</protein>
<dbReference type="GO" id="GO:0005886">
    <property type="term" value="C:plasma membrane"/>
    <property type="evidence" value="ECO:0007669"/>
    <property type="project" value="TreeGrafter"/>
</dbReference>
<accession>A0AA36F0U5</accession>
<reference evidence="3" key="1">
    <citation type="submission" date="2023-08" db="EMBL/GenBank/DDBJ databases">
        <authorList>
            <person name="Alioto T."/>
            <person name="Alioto T."/>
            <person name="Gomez Garrido J."/>
        </authorList>
    </citation>
    <scope>NUCLEOTIDE SEQUENCE</scope>
</reference>
<evidence type="ECO:0000259" key="2">
    <source>
        <dbReference type="PROSITE" id="PS50010"/>
    </source>
</evidence>
<dbReference type="GO" id="GO:0043542">
    <property type="term" value="P:endothelial cell migration"/>
    <property type="evidence" value="ECO:0007669"/>
    <property type="project" value="TreeGrafter"/>
</dbReference>
<feature type="compositionally biased region" description="Low complexity" evidence="1">
    <location>
        <begin position="606"/>
        <end position="623"/>
    </location>
</feature>
<dbReference type="EMBL" id="OX597816">
    <property type="protein sequence ID" value="CAI9720307.1"/>
    <property type="molecule type" value="Genomic_DNA"/>
</dbReference>
<feature type="compositionally biased region" description="Low complexity" evidence="1">
    <location>
        <begin position="506"/>
        <end position="517"/>
    </location>
</feature>
<feature type="domain" description="DH" evidence="2">
    <location>
        <begin position="73"/>
        <end position="268"/>
    </location>
</feature>
<dbReference type="GO" id="GO:0007266">
    <property type="term" value="P:Rho protein signal transduction"/>
    <property type="evidence" value="ECO:0007669"/>
    <property type="project" value="TreeGrafter"/>
</dbReference>
<dbReference type="Pfam" id="PF00621">
    <property type="entry name" value="RhoGEF"/>
    <property type="match status" value="1"/>
</dbReference>
<dbReference type="InterPro" id="IPR011993">
    <property type="entry name" value="PH-like_dom_sf"/>
</dbReference>